<evidence type="ECO:0000313" key="3">
    <source>
        <dbReference type="Proteomes" id="UP000585226"/>
    </source>
</evidence>
<sequence length="642" mass="73412">MNSTKSRKHSDKGPDAYLDMEVAEINENTVISRDEDGNIISIFSHNKWFTPQLNNHHLKTSWVCFSKFICNNSNELESLTQAKTIICTQMFRPSKRTGSHPSHDGVMSILGVLRKLHAFASTKSLTLAQTFERPVEFGDYIQKIDSLIDLRVFKTMLNKVVQHSIYPVSPLALKLTDQLIRESNDESEQHPVIPGRILFQKMSNYKELLTEYNSIAENIEKLNLRVGANPFYGRTKQISTDPTLPNIAFNQAMDECGLTEISEKYKFNQLSNIAKYINRCYYAAKMLIHVFTAMREREAYLLKESCIERISTDTYIVHGLTIKLTKSPQPAKWVTSADILFPYETAMKITRLIKKFIPDSIKTQDYLFLSVSYLPTSNYHNSACKSKKLTQAILSPFKFEQTFPPTLISSEDFSELMMLDPLREWQSQAAFQPGENWRLTTHQFRRSMAVYAAQSGLVSLPSLKKMLQHTLLQMSLYYTKGFATAKYLFEDINPETVRYFKEQAIPAEASLFLKDVIMEEATLHGAAGTFHERNIKNSFLGNIVTNFSETLKKMKQGLISYKETILGGCLKVGECHERAHHNYVACLNCTNACIKEKKLDQSILIQVKVIENIPKGTFAYNTEQTKLSMLQLFKDKISQVIV</sequence>
<dbReference type="Gene3D" id="1.10.443.10">
    <property type="entry name" value="Intergrase catalytic core"/>
    <property type="match status" value="1"/>
</dbReference>
<dbReference type="EMBL" id="JACASD010000084">
    <property type="protein sequence ID" value="NWE91798.1"/>
    <property type="molecule type" value="Genomic_DNA"/>
</dbReference>
<dbReference type="GO" id="GO:0003677">
    <property type="term" value="F:DNA binding"/>
    <property type="evidence" value="ECO:0007669"/>
    <property type="project" value="InterPro"/>
</dbReference>
<accession>A0A7Y8KK43</accession>
<comment type="caution">
    <text evidence="2">The sequence shown here is derived from an EMBL/GenBank/DDBJ whole genome shotgun (WGS) entry which is preliminary data.</text>
</comment>
<dbReference type="AlphaFoldDB" id="A0A7Y8KK43"/>
<dbReference type="SUPFAM" id="SSF56349">
    <property type="entry name" value="DNA breaking-rejoining enzymes"/>
    <property type="match status" value="1"/>
</dbReference>
<dbReference type="Proteomes" id="UP000585226">
    <property type="component" value="Unassembled WGS sequence"/>
</dbReference>
<dbReference type="GO" id="GO:0006310">
    <property type="term" value="P:DNA recombination"/>
    <property type="evidence" value="ECO:0007669"/>
    <property type="project" value="UniProtKB-KW"/>
</dbReference>
<dbReference type="InterPro" id="IPR013762">
    <property type="entry name" value="Integrase-like_cat_sf"/>
</dbReference>
<dbReference type="GO" id="GO:0015074">
    <property type="term" value="P:DNA integration"/>
    <property type="evidence" value="ECO:0007669"/>
    <property type="project" value="InterPro"/>
</dbReference>
<evidence type="ECO:0000313" key="2">
    <source>
        <dbReference type="EMBL" id="NWE91798.1"/>
    </source>
</evidence>
<dbReference type="RefSeq" id="WP_177113819.1">
    <property type="nucleotide sequence ID" value="NZ_JACASD010000084.1"/>
</dbReference>
<reference evidence="2 3" key="1">
    <citation type="submission" date="2020-04" db="EMBL/GenBank/DDBJ databases">
        <title>Molecular characterization of pseudomonads from Agaricus bisporus reveal novel blotch 2 pathogens in Western Europe.</title>
        <authorList>
            <person name="Taparia T."/>
            <person name="Krijger M."/>
            <person name="Haynes E."/>
            <person name="Elpinstone J.G."/>
            <person name="Noble R."/>
            <person name="Van Der Wolf J."/>
        </authorList>
    </citation>
    <scope>NUCLEOTIDE SEQUENCE [LARGE SCALE GENOMIC DNA]</scope>
    <source>
        <strain evidence="2 3">P8021</strain>
    </source>
</reference>
<protein>
    <submittedName>
        <fullName evidence="2">Integrase</fullName>
    </submittedName>
</protein>
<name>A0A7Y8KK43_9PSED</name>
<keyword evidence="1" id="KW-0233">DNA recombination</keyword>
<proteinExistence type="predicted"/>
<evidence type="ECO:0000256" key="1">
    <source>
        <dbReference type="ARBA" id="ARBA00023172"/>
    </source>
</evidence>
<organism evidence="2 3">
    <name type="scientific">Pseudomonas reactans</name>
    <dbReference type="NCBI Taxonomy" id="117680"/>
    <lineage>
        <taxon>Bacteria</taxon>
        <taxon>Pseudomonadati</taxon>
        <taxon>Pseudomonadota</taxon>
        <taxon>Gammaproteobacteria</taxon>
        <taxon>Pseudomonadales</taxon>
        <taxon>Pseudomonadaceae</taxon>
        <taxon>Pseudomonas</taxon>
    </lineage>
</organism>
<dbReference type="InterPro" id="IPR011010">
    <property type="entry name" value="DNA_brk_join_enz"/>
</dbReference>
<gene>
    <name evidence="2" type="ORF">HX893_27090</name>
</gene>